<dbReference type="EMBL" id="BKAU01000002">
    <property type="protein sequence ID" value="GEP96064.1"/>
    <property type="molecule type" value="Genomic_DNA"/>
</dbReference>
<accession>A0A512RK42</accession>
<keyword evidence="6" id="KW-1185">Reference proteome</keyword>
<dbReference type="GO" id="GO:0008168">
    <property type="term" value="F:methyltransferase activity"/>
    <property type="evidence" value="ECO:0007669"/>
    <property type="project" value="UniProtKB-KW"/>
</dbReference>
<evidence type="ECO:0000313" key="5">
    <source>
        <dbReference type="EMBL" id="GEP96064.1"/>
    </source>
</evidence>
<gene>
    <name evidence="5" type="ORF">CCY01nite_23240</name>
</gene>
<comment type="caution">
    <text evidence="5">The sequence shown here is derived from an EMBL/GenBank/DDBJ whole genome shotgun (WGS) entry which is preliminary data.</text>
</comment>
<evidence type="ECO:0000256" key="3">
    <source>
        <dbReference type="ARBA" id="ARBA00022691"/>
    </source>
</evidence>
<evidence type="ECO:0000259" key="4">
    <source>
        <dbReference type="Pfam" id="PF10672"/>
    </source>
</evidence>
<dbReference type="PANTHER" id="PTHR43042:SF3">
    <property type="entry name" value="RIBOSOMAL RNA LARGE SUBUNIT METHYLTRANSFERASE YWBD-RELATED"/>
    <property type="match status" value="1"/>
</dbReference>
<dbReference type="GO" id="GO:0032259">
    <property type="term" value="P:methylation"/>
    <property type="evidence" value="ECO:0007669"/>
    <property type="project" value="UniProtKB-KW"/>
</dbReference>
<dbReference type="Gene3D" id="3.30.750.80">
    <property type="entry name" value="RNA methyltransferase domain (HRMD) like"/>
    <property type="match status" value="1"/>
</dbReference>
<dbReference type="PANTHER" id="PTHR43042">
    <property type="entry name" value="SAM-DEPENDENT METHYLTRANSFERASE"/>
    <property type="match status" value="1"/>
</dbReference>
<reference evidence="5 6" key="1">
    <citation type="submission" date="2019-07" db="EMBL/GenBank/DDBJ databases">
        <title>Whole genome shotgun sequence of Chitinophaga cymbidii NBRC 109752.</title>
        <authorList>
            <person name="Hosoyama A."/>
            <person name="Uohara A."/>
            <person name="Ohji S."/>
            <person name="Ichikawa N."/>
        </authorList>
    </citation>
    <scope>NUCLEOTIDE SEQUENCE [LARGE SCALE GENOMIC DNA]</scope>
    <source>
        <strain evidence="5 6">NBRC 109752</strain>
    </source>
</reference>
<dbReference type="AlphaFoldDB" id="A0A512RK42"/>
<evidence type="ECO:0000256" key="1">
    <source>
        <dbReference type="ARBA" id="ARBA00022603"/>
    </source>
</evidence>
<keyword evidence="1 5" id="KW-0489">Methyltransferase</keyword>
<evidence type="ECO:0000256" key="2">
    <source>
        <dbReference type="ARBA" id="ARBA00022679"/>
    </source>
</evidence>
<proteinExistence type="predicted"/>
<name>A0A512RK42_9BACT</name>
<feature type="domain" description="S-adenosylmethionine-dependent methyltransferase" evidence="4">
    <location>
        <begin position="122"/>
        <end position="301"/>
    </location>
</feature>
<keyword evidence="2 5" id="KW-0808">Transferase</keyword>
<evidence type="ECO:0000313" key="6">
    <source>
        <dbReference type="Proteomes" id="UP000321436"/>
    </source>
</evidence>
<dbReference type="SUPFAM" id="SSF53335">
    <property type="entry name" value="S-adenosyl-L-methionine-dependent methyltransferases"/>
    <property type="match status" value="1"/>
</dbReference>
<dbReference type="InterPro" id="IPR029063">
    <property type="entry name" value="SAM-dependent_MTases_sf"/>
</dbReference>
<sequence length="323" mass="37982">MSNPSIFAPMSDKFQMFENRLAKVLKHLRKTARRQGITCFRLYDRDLPEFPLIIELYEDKVYVAEYQSQHNLDDDAYEQWLQHSLDVVAKVLEVSRDDLYLRTRQRKQDRQSQYEKLDFSKEELIVQEDGLKFKVNLSDYLDSGLFLDHRITRHMVREEARDKKVLNLFCYTGSFSVYAAAGGAATVTSIDLSKTYLQWAEENMRLNGLFDPAKHEYIHADVLQYLDELKLNTYDLVILDPPTFSNSKRMKDFLDIQRDHVTLINKVLLATRKDGVIYFSNNLRRFELDEANIEAASIRNITAQTVPFDFQGKLLRHCFRIIK</sequence>
<keyword evidence="3" id="KW-0949">S-adenosyl-L-methionine</keyword>
<dbReference type="Proteomes" id="UP000321436">
    <property type="component" value="Unassembled WGS sequence"/>
</dbReference>
<dbReference type="CDD" id="cd02440">
    <property type="entry name" value="AdoMet_MTases"/>
    <property type="match status" value="1"/>
</dbReference>
<dbReference type="InterPro" id="IPR019614">
    <property type="entry name" value="SAM-dep_methyl-trfase"/>
</dbReference>
<protein>
    <submittedName>
        <fullName evidence="5">Methyltransferase</fullName>
    </submittedName>
</protein>
<dbReference type="Gene3D" id="3.40.50.150">
    <property type="entry name" value="Vaccinia Virus protein VP39"/>
    <property type="match status" value="1"/>
</dbReference>
<dbReference type="Pfam" id="PF10672">
    <property type="entry name" value="Methyltrans_SAM"/>
    <property type="match status" value="1"/>
</dbReference>
<organism evidence="5 6">
    <name type="scientific">Chitinophaga cymbidii</name>
    <dbReference type="NCBI Taxonomy" id="1096750"/>
    <lineage>
        <taxon>Bacteria</taxon>
        <taxon>Pseudomonadati</taxon>
        <taxon>Bacteroidota</taxon>
        <taxon>Chitinophagia</taxon>
        <taxon>Chitinophagales</taxon>
        <taxon>Chitinophagaceae</taxon>
        <taxon>Chitinophaga</taxon>
    </lineage>
</organism>